<proteinExistence type="inferred from homology"/>
<feature type="region of interest" description="Disordered" evidence="4">
    <location>
        <begin position="110"/>
        <end position="188"/>
    </location>
</feature>
<dbReference type="SUPFAM" id="SSF49764">
    <property type="entry name" value="HSP20-like chaperones"/>
    <property type="match status" value="1"/>
</dbReference>
<accession>A0AAD3HJ32</accession>
<evidence type="ECO:0000259" key="5">
    <source>
        <dbReference type="PROSITE" id="PS01031"/>
    </source>
</evidence>
<evidence type="ECO:0000313" key="6">
    <source>
        <dbReference type="EMBL" id="GFR42652.1"/>
    </source>
</evidence>
<dbReference type="InterPro" id="IPR002068">
    <property type="entry name" value="A-crystallin/Hsp20_dom"/>
</dbReference>
<gene>
    <name evidence="6" type="ORF">Agub_g3589</name>
</gene>
<organism evidence="6 7">
    <name type="scientific">Astrephomene gubernaculifera</name>
    <dbReference type="NCBI Taxonomy" id="47775"/>
    <lineage>
        <taxon>Eukaryota</taxon>
        <taxon>Viridiplantae</taxon>
        <taxon>Chlorophyta</taxon>
        <taxon>core chlorophytes</taxon>
        <taxon>Chlorophyceae</taxon>
        <taxon>CS clade</taxon>
        <taxon>Chlamydomonadales</taxon>
        <taxon>Astrephomenaceae</taxon>
        <taxon>Astrephomene</taxon>
    </lineage>
</organism>
<comment type="similarity">
    <text evidence="2 3">Belongs to the small heat shock protein (HSP20) family.</text>
</comment>
<dbReference type="Pfam" id="PF00011">
    <property type="entry name" value="HSP20"/>
    <property type="match status" value="1"/>
</dbReference>
<comment type="caution">
    <text evidence="6">The sequence shown here is derived from an EMBL/GenBank/DDBJ whole genome shotgun (WGS) entry which is preliminary data.</text>
</comment>
<dbReference type="EMBL" id="BMAR01000003">
    <property type="protein sequence ID" value="GFR42652.1"/>
    <property type="molecule type" value="Genomic_DNA"/>
</dbReference>
<dbReference type="InterPro" id="IPR031107">
    <property type="entry name" value="Small_HSP"/>
</dbReference>
<dbReference type="Gene3D" id="2.60.40.790">
    <property type="match status" value="1"/>
</dbReference>
<dbReference type="Proteomes" id="UP001054857">
    <property type="component" value="Unassembled WGS sequence"/>
</dbReference>
<evidence type="ECO:0000313" key="7">
    <source>
        <dbReference type="Proteomes" id="UP001054857"/>
    </source>
</evidence>
<keyword evidence="7" id="KW-1185">Reference proteome</keyword>
<dbReference type="AlphaFoldDB" id="A0AAD3HJ32"/>
<reference evidence="6 7" key="1">
    <citation type="journal article" date="2021" name="Sci. Rep.">
        <title>Genome sequencing of the multicellular alga Astrephomene provides insights into convergent evolution of germ-soma differentiation.</title>
        <authorList>
            <person name="Yamashita S."/>
            <person name="Yamamoto K."/>
            <person name="Matsuzaki R."/>
            <person name="Suzuki S."/>
            <person name="Yamaguchi H."/>
            <person name="Hirooka S."/>
            <person name="Minakuchi Y."/>
            <person name="Miyagishima S."/>
            <person name="Kawachi M."/>
            <person name="Toyoda A."/>
            <person name="Nozaki H."/>
        </authorList>
    </citation>
    <scope>NUCLEOTIDE SEQUENCE [LARGE SCALE GENOMIC DNA]</scope>
    <source>
        <strain evidence="6 7">NIES-4017</strain>
    </source>
</reference>
<evidence type="ECO:0000256" key="3">
    <source>
        <dbReference type="RuleBase" id="RU003616"/>
    </source>
</evidence>
<name>A0AAD3HJ32_9CHLO</name>
<dbReference type="PANTHER" id="PTHR11527">
    <property type="entry name" value="HEAT-SHOCK PROTEIN 20 FAMILY MEMBER"/>
    <property type="match status" value="1"/>
</dbReference>
<keyword evidence="1" id="KW-0346">Stress response</keyword>
<dbReference type="InterPro" id="IPR008978">
    <property type="entry name" value="HSP20-like_chaperone"/>
</dbReference>
<sequence>MALTMTIKRTAAVPSRVTADRLTRAVGINQPTRMAPRPRTSVRPQALYLSPYNRVTVRPKLFYRAPQSAFGLASRLASEWLRETTSCVHPVDIQTFEDRYELQSDCPGMGEEDVKVEISPERVLSISGTRKTTSKPSSAPAAASTATAPADAEPSSESPTAADTSASSSSSSAPTPSSASPSSVSSQPADFAVSYRFSRSFKLPEDAEVEEVEAALEKGVLTVRIPRRVVEKAKPRRVGVKAVGVK</sequence>
<feature type="compositionally biased region" description="Low complexity" evidence="4">
    <location>
        <begin position="134"/>
        <end position="188"/>
    </location>
</feature>
<dbReference type="PROSITE" id="PS01031">
    <property type="entry name" value="SHSP"/>
    <property type="match status" value="1"/>
</dbReference>
<evidence type="ECO:0000256" key="2">
    <source>
        <dbReference type="PROSITE-ProRule" id="PRU00285"/>
    </source>
</evidence>
<feature type="domain" description="SHSP" evidence="5">
    <location>
        <begin position="82"/>
        <end position="243"/>
    </location>
</feature>
<evidence type="ECO:0000256" key="1">
    <source>
        <dbReference type="ARBA" id="ARBA00023016"/>
    </source>
</evidence>
<protein>
    <recommendedName>
        <fullName evidence="5">SHSP domain-containing protein</fullName>
    </recommendedName>
</protein>
<evidence type="ECO:0000256" key="4">
    <source>
        <dbReference type="SAM" id="MobiDB-lite"/>
    </source>
</evidence>